<name>A0A6M1LUI4_9PROT</name>
<dbReference type="Pfam" id="PF00392">
    <property type="entry name" value="GntR"/>
    <property type="match status" value="1"/>
</dbReference>
<organism evidence="5 6">
    <name type="scientific">Falsiroseomonas algicola</name>
    <dbReference type="NCBI Taxonomy" id="2716930"/>
    <lineage>
        <taxon>Bacteria</taxon>
        <taxon>Pseudomonadati</taxon>
        <taxon>Pseudomonadota</taxon>
        <taxon>Alphaproteobacteria</taxon>
        <taxon>Acetobacterales</taxon>
        <taxon>Roseomonadaceae</taxon>
        <taxon>Falsiroseomonas</taxon>
    </lineage>
</organism>
<comment type="caution">
    <text evidence="5">The sequence shown here is derived from an EMBL/GenBank/DDBJ whole genome shotgun (WGS) entry which is preliminary data.</text>
</comment>
<dbReference type="PANTHER" id="PTHR43537:SF49">
    <property type="entry name" value="TRANSCRIPTIONAL REGULATORY PROTEIN"/>
    <property type="match status" value="1"/>
</dbReference>
<dbReference type="GO" id="GO:0003677">
    <property type="term" value="F:DNA binding"/>
    <property type="evidence" value="ECO:0007669"/>
    <property type="project" value="UniProtKB-KW"/>
</dbReference>
<evidence type="ECO:0000259" key="4">
    <source>
        <dbReference type="SMART" id="SM00895"/>
    </source>
</evidence>
<dbReference type="PANTHER" id="PTHR43537">
    <property type="entry name" value="TRANSCRIPTIONAL REGULATOR, GNTR FAMILY"/>
    <property type="match status" value="1"/>
</dbReference>
<reference evidence="5 6" key="1">
    <citation type="submission" date="2020-02" db="EMBL/GenBank/DDBJ databases">
        <authorList>
            <person name="Kim H.M."/>
            <person name="Jeon C.O."/>
        </authorList>
    </citation>
    <scope>NUCLEOTIDE SEQUENCE [LARGE SCALE GENOMIC DNA]</scope>
    <source>
        <strain evidence="5 6">PeD5</strain>
    </source>
</reference>
<dbReference type="InterPro" id="IPR036388">
    <property type="entry name" value="WH-like_DNA-bd_sf"/>
</dbReference>
<reference evidence="5 6" key="2">
    <citation type="submission" date="2020-03" db="EMBL/GenBank/DDBJ databases">
        <title>Roseomonas stagni sp. nov., isolated from pond water in Japan.</title>
        <authorList>
            <person name="Furuhata K."/>
            <person name="Miyamoto H."/>
            <person name="Goto K."/>
        </authorList>
    </citation>
    <scope>NUCLEOTIDE SEQUENCE [LARGE SCALE GENOMIC DNA]</scope>
    <source>
        <strain evidence="5 6">PeD5</strain>
    </source>
</reference>
<gene>
    <name evidence="5" type="ORF">G3576_29110</name>
</gene>
<dbReference type="Gene3D" id="1.10.10.10">
    <property type="entry name" value="Winged helix-like DNA-binding domain superfamily/Winged helix DNA-binding domain"/>
    <property type="match status" value="1"/>
</dbReference>
<evidence type="ECO:0000313" key="6">
    <source>
        <dbReference type="Proteomes" id="UP000475385"/>
    </source>
</evidence>
<protein>
    <submittedName>
        <fullName evidence="5">GntR family transcriptional regulator</fullName>
    </submittedName>
</protein>
<dbReference type="Gene3D" id="1.20.120.530">
    <property type="entry name" value="GntR ligand-binding domain-like"/>
    <property type="match status" value="1"/>
</dbReference>
<dbReference type="Proteomes" id="UP000475385">
    <property type="component" value="Unassembled WGS sequence"/>
</dbReference>
<dbReference type="InterPro" id="IPR008920">
    <property type="entry name" value="TF_FadR/GntR_C"/>
</dbReference>
<evidence type="ECO:0000256" key="3">
    <source>
        <dbReference type="ARBA" id="ARBA00023163"/>
    </source>
</evidence>
<keyword evidence="2" id="KW-0238">DNA-binding</keyword>
<dbReference type="SUPFAM" id="SSF48008">
    <property type="entry name" value="GntR ligand-binding domain-like"/>
    <property type="match status" value="1"/>
</dbReference>
<dbReference type="Pfam" id="PF07729">
    <property type="entry name" value="FCD"/>
    <property type="match status" value="1"/>
</dbReference>
<keyword evidence="3" id="KW-0804">Transcription</keyword>
<dbReference type="GO" id="GO:0003700">
    <property type="term" value="F:DNA-binding transcription factor activity"/>
    <property type="evidence" value="ECO:0007669"/>
    <property type="project" value="InterPro"/>
</dbReference>
<keyword evidence="6" id="KW-1185">Reference proteome</keyword>
<dbReference type="InterPro" id="IPR036390">
    <property type="entry name" value="WH_DNA-bd_sf"/>
</dbReference>
<dbReference type="InterPro" id="IPR000524">
    <property type="entry name" value="Tscrpt_reg_HTH_GntR"/>
</dbReference>
<keyword evidence="1" id="KW-0805">Transcription regulation</keyword>
<accession>A0A6M1LUI4</accession>
<dbReference type="SUPFAM" id="SSF46785">
    <property type="entry name" value="Winged helix' DNA-binding domain"/>
    <property type="match status" value="1"/>
</dbReference>
<evidence type="ECO:0000256" key="1">
    <source>
        <dbReference type="ARBA" id="ARBA00023015"/>
    </source>
</evidence>
<dbReference type="SMART" id="SM00895">
    <property type="entry name" value="FCD"/>
    <property type="match status" value="1"/>
</dbReference>
<proteinExistence type="predicted"/>
<feature type="domain" description="GntR C-terminal" evidence="4">
    <location>
        <begin position="158"/>
        <end position="283"/>
    </location>
</feature>
<dbReference type="AlphaFoldDB" id="A0A6M1LUI4"/>
<dbReference type="EMBL" id="JAAIKB010000024">
    <property type="protein sequence ID" value="NGM24101.1"/>
    <property type="molecule type" value="Genomic_DNA"/>
</dbReference>
<dbReference type="InterPro" id="IPR011711">
    <property type="entry name" value="GntR_C"/>
</dbReference>
<evidence type="ECO:0000313" key="5">
    <source>
        <dbReference type="EMBL" id="NGM24101.1"/>
    </source>
</evidence>
<sequence length="286" mass="31464">MTMTAPISPLHHDLARAARQIWLTEGTPPGSPVVEAVLAGRLAVSRTPVRAALRLLEEAGITQRRGRLMVVADPARELPAVEARDPVDALVGAIARAREERRLADIVRESDLMREFGQPRGLVSRALAKLATLGVVARNPAQGWHFAATLAGEEERMQAMRFRLVLEPAALRQPGYALDPAFARAMREAHEAVLARPWRDVEAVRLFEMNAAFHLGLAQGSGNRFFIDAVEAQNRLRALVNADWRFGDNRAHDSCREHLAVLNALEAGDNERAAMLLEDHLRCAGP</sequence>
<evidence type="ECO:0000256" key="2">
    <source>
        <dbReference type="ARBA" id="ARBA00023125"/>
    </source>
</evidence>